<comment type="caution">
    <text evidence="1">The sequence shown here is derived from an EMBL/GenBank/DDBJ whole genome shotgun (WGS) entry which is preliminary data.</text>
</comment>
<feature type="non-terminal residue" evidence="1">
    <location>
        <position position="51"/>
    </location>
</feature>
<protein>
    <submittedName>
        <fullName evidence="1">Uncharacterized protein</fullName>
    </submittedName>
</protein>
<evidence type="ECO:0000313" key="1">
    <source>
        <dbReference type="EMBL" id="CAF4588663.1"/>
    </source>
</evidence>
<organism evidence="1 2">
    <name type="scientific">Rotaria magnacalcarata</name>
    <dbReference type="NCBI Taxonomy" id="392030"/>
    <lineage>
        <taxon>Eukaryota</taxon>
        <taxon>Metazoa</taxon>
        <taxon>Spiralia</taxon>
        <taxon>Gnathifera</taxon>
        <taxon>Rotifera</taxon>
        <taxon>Eurotatoria</taxon>
        <taxon>Bdelloidea</taxon>
        <taxon>Philodinida</taxon>
        <taxon>Philodinidae</taxon>
        <taxon>Rotaria</taxon>
    </lineage>
</organism>
<dbReference type="EMBL" id="CAJOBI010101204">
    <property type="protein sequence ID" value="CAF4588663.1"/>
    <property type="molecule type" value="Genomic_DNA"/>
</dbReference>
<accession>A0A8S2YX76</accession>
<gene>
    <name evidence="1" type="ORF">SMN809_LOCUS38588</name>
</gene>
<proteinExistence type="predicted"/>
<name>A0A8S2YX76_9BILA</name>
<dbReference type="Proteomes" id="UP000676336">
    <property type="component" value="Unassembled WGS sequence"/>
</dbReference>
<reference evidence="1" key="1">
    <citation type="submission" date="2021-02" db="EMBL/GenBank/DDBJ databases">
        <authorList>
            <person name="Nowell W R."/>
        </authorList>
    </citation>
    <scope>NUCLEOTIDE SEQUENCE</scope>
</reference>
<sequence length="51" mass="5737">MNITIDIRYPVLPCSYLTIDAIDISGETQTDIVHNLYKTRLDLDGKPIASE</sequence>
<dbReference type="AlphaFoldDB" id="A0A8S2YX76"/>
<evidence type="ECO:0000313" key="2">
    <source>
        <dbReference type="Proteomes" id="UP000676336"/>
    </source>
</evidence>